<dbReference type="GeneID" id="59371780"/>
<dbReference type="InterPro" id="IPR010497">
    <property type="entry name" value="Epoxide_hydro_N"/>
</dbReference>
<feature type="domain" description="Epoxide hydrolase N-terminal" evidence="5">
    <location>
        <begin position="7"/>
        <end position="117"/>
    </location>
</feature>
<sequence>MSVPGATPFKIAVPDDALKQLKAKLDLATFPDELEDVEWDYGTPLKDVKRLVDRWRNGYDWREHEAKLNAELPQFTRDIEVEGHGTLNVHYVHQESSNEKAIPLLFVHGWPGSFIEVRKILPLLTKGTEGPSFHVVAVGLPGYGFSEAPKKKGFSTPQYAEVGHKLMLSLGYNEYVTQGGDWGSLITRQIASEYGGKASKAWHTNMPMALSPHPLYQPLSYLRYALTPYKPHEKAGLERSAMFSLKGRGYFAIQSTRPQTLGYGLADSPVALLAWIYEKLVGWTDNYPWEDDEVLTWVSIYLFSRAGPTASTRIYYEVIQNKHFGDKLVPKVPTGFSYFPQEIVRNPISWTRGAGHVVYQKEHDKGGHFAAHERPDDLVGDLREMFGKKGPCFGVVPGKDGELDDGTWSSQTWRSRTNLTEQLKVVAIQLFTGEIHRDPTYVIHQVYIKAIQLADMLMMCDETRISRLYISQELEVQSGGSTTKLDDVVSRDNGVTGPTLGG</sequence>
<evidence type="ECO:0000313" key="7">
    <source>
        <dbReference type="Proteomes" id="UP000623687"/>
    </source>
</evidence>
<evidence type="ECO:0000256" key="3">
    <source>
        <dbReference type="ARBA" id="ARBA00022801"/>
    </source>
</evidence>
<dbReference type="AlphaFoldDB" id="A0A8H6ZJX6"/>
<comment type="caution">
    <text evidence="6">The sequence shown here is derived from an EMBL/GenBank/DDBJ whole genome shotgun (WGS) entry which is preliminary data.</text>
</comment>
<dbReference type="InterPro" id="IPR000639">
    <property type="entry name" value="Epox_hydrolase-like"/>
</dbReference>
<evidence type="ECO:0000256" key="2">
    <source>
        <dbReference type="ARBA" id="ARBA00022797"/>
    </source>
</evidence>
<dbReference type="Gene3D" id="3.40.50.1820">
    <property type="entry name" value="alpha/beta hydrolase"/>
    <property type="match status" value="1"/>
</dbReference>
<dbReference type="InterPro" id="IPR029058">
    <property type="entry name" value="AB_hydrolase_fold"/>
</dbReference>
<protein>
    <recommendedName>
        <fullName evidence="5">Epoxide hydrolase N-terminal domain-containing protein</fullName>
    </recommendedName>
</protein>
<dbReference type="SUPFAM" id="SSF53474">
    <property type="entry name" value="alpha/beta-Hydrolases"/>
    <property type="match status" value="1"/>
</dbReference>
<evidence type="ECO:0000256" key="4">
    <source>
        <dbReference type="SAM" id="MobiDB-lite"/>
    </source>
</evidence>
<comment type="similarity">
    <text evidence="1">Belongs to the peptidase S33 family.</text>
</comment>
<dbReference type="VEuPathDB" id="FungiDB:PC9H_001939"/>
<reference evidence="6" key="1">
    <citation type="submission" date="2019-07" db="EMBL/GenBank/DDBJ databases">
        <authorList>
            <person name="Palmer J.M."/>
        </authorList>
    </citation>
    <scope>NUCLEOTIDE SEQUENCE</scope>
    <source>
        <strain evidence="6">PC9</strain>
    </source>
</reference>
<accession>A0A8H6ZJX6</accession>
<keyword evidence="3" id="KW-0378">Hydrolase</keyword>
<dbReference type="EMBL" id="JACETU010000010">
    <property type="protein sequence ID" value="KAF7419352.1"/>
    <property type="molecule type" value="Genomic_DNA"/>
</dbReference>
<organism evidence="6 7">
    <name type="scientific">Pleurotus ostreatus</name>
    <name type="common">Oyster mushroom</name>
    <name type="synonym">White-rot fungus</name>
    <dbReference type="NCBI Taxonomy" id="5322"/>
    <lineage>
        <taxon>Eukaryota</taxon>
        <taxon>Fungi</taxon>
        <taxon>Dikarya</taxon>
        <taxon>Basidiomycota</taxon>
        <taxon>Agaricomycotina</taxon>
        <taxon>Agaricomycetes</taxon>
        <taxon>Agaricomycetidae</taxon>
        <taxon>Agaricales</taxon>
        <taxon>Pleurotineae</taxon>
        <taxon>Pleurotaceae</taxon>
        <taxon>Pleurotus</taxon>
    </lineage>
</organism>
<dbReference type="PANTHER" id="PTHR21661:SF35">
    <property type="entry name" value="EPOXIDE HYDROLASE"/>
    <property type="match status" value="1"/>
</dbReference>
<evidence type="ECO:0000256" key="1">
    <source>
        <dbReference type="ARBA" id="ARBA00010088"/>
    </source>
</evidence>
<evidence type="ECO:0000259" key="5">
    <source>
        <dbReference type="Pfam" id="PF06441"/>
    </source>
</evidence>
<gene>
    <name evidence="6" type="ORF">PC9H_001939</name>
</gene>
<dbReference type="PANTHER" id="PTHR21661">
    <property type="entry name" value="EPOXIDE HYDROLASE 1-RELATED"/>
    <property type="match status" value="1"/>
</dbReference>
<dbReference type="Pfam" id="PF06441">
    <property type="entry name" value="EHN"/>
    <property type="match status" value="1"/>
</dbReference>
<dbReference type="GO" id="GO:0004301">
    <property type="term" value="F:epoxide hydrolase activity"/>
    <property type="evidence" value="ECO:0007669"/>
    <property type="project" value="TreeGrafter"/>
</dbReference>
<dbReference type="GO" id="GO:0097176">
    <property type="term" value="P:epoxide metabolic process"/>
    <property type="evidence" value="ECO:0007669"/>
    <property type="project" value="TreeGrafter"/>
</dbReference>
<keyword evidence="7" id="KW-1185">Reference proteome</keyword>
<keyword evidence="2" id="KW-0058">Aromatic hydrocarbons catabolism</keyword>
<evidence type="ECO:0000313" key="6">
    <source>
        <dbReference type="EMBL" id="KAF7419352.1"/>
    </source>
</evidence>
<dbReference type="PRINTS" id="PR00412">
    <property type="entry name" value="EPOXHYDRLASE"/>
</dbReference>
<dbReference type="RefSeq" id="XP_036626206.1">
    <property type="nucleotide sequence ID" value="XM_036771585.1"/>
</dbReference>
<feature type="region of interest" description="Disordered" evidence="4">
    <location>
        <begin position="481"/>
        <end position="502"/>
    </location>
</feature>
<dbReference type="OrthoDB" id="7130006at2759"/>
<proteinExistence type="inferred from homology"/>
<dbReference type="Proteomes" id="UP000623687">
    <property type="component" value="Unassembled WGS sequence"/>
</dbReference>
<name>A0A8H6ZJX6_PLEOS</name>